<name>A0A1G8RZJ0_9GAMM</name>
<gene>
    <name evidence="1" type="ORF">SAMN04488540_10629</name>
</gene>
<proteinExistence type="predicted"/>
<dbReference type="EMBL" id="FNEM01000006">
    <property type="protein sequence ID" value="SDJ22373.1"/>
    <property type="molecule type" value="Genomic_DNA"/>
</dbReference>
<evidence type="ECO:0000313" key="1">
    <source>
        <dbReference type="EMBL" id="SDJ22373.1"/>
    </source>
</evidence>
<keyword evidence="2" id="KW-1185">Reference proteome</keyword>
<reference evidence="2" key="1">
    <citation type="submission" date="2016-10" db="EMBL/GenBank/DDBJ databases">
        <authorList>
            <person name="Varghese N."/>
            <person name="Submissions S."/>
        </authorList>
    </citation>
    <scope>NUCLEOTIDE SEQUENCE [LARGE SCALE GENOMIC DNA]</scope>
    <source>
        <strain evidence="2">DSM 23317</strain>
    </source>
</reference>
<accession>A0A1G8RZJ0</accession>
<protein>
    <submittedName>
        <fullName evidence="1">Uncharacterized protein</fullName>
    </submittedName>
</protein>
<dbReference type="RefSeq" id="WP_090364922.1">
    <property type="nucleotide sequence ID" value="NZ_FNEM01000006.1"/>
</dbReference>
<evidence type="ECO:0000313" key="2">
    <source>
        <dbReference type="Proteomes" id="UP000199527"/>
    </source>
</evidence>
<organism evidence="1 2">
    <name type="scientific">Ferrimonas sediminum</name>
    <dbReference type="NCBI Taxonomy" id="718193"/>
    <lineage>
        <taxon>Bacteria</taxon>
        <taxon>Pseudomonadati</taxon>
        <taxon>Pseudomonadota</taxon>
        <taxon>Gammaproteobacteria</taxon>
        <taxon>Alteromonadales</taxon>
        <taxon>Ferrimonadaceae</taxon>
        <taxon>Ferrimonas</taxon>
    </lineage>
</organism>
<dbReference type="OrthoDB" id="7067095at2"/>
<dbReference type="AlphaFoldDB" id="A0A1G8RZJ0"/>
<dbReference type="Proteomes" id="UP000199527">
    <property type="component" value="Unassembled WGS sequence"/>
</dbReference>
<sequence length="87" mass="10179">MSHQWRVEWQGHKIRVQSTWAAGTRLYLDEQLVDRNGAVFGLPALQRVVGHLDDQPVSAEVQYQMFWPTVKIRVGEELIFEKRARAF</sequence>